<evidence type="ECO:0000313" key="1">
    <source>
        <dbReference type="EMBL" id="MFC3994737.1"/>
    </source>
</evidence>
<name>A0ABV8FID9_9ACTN</name>
<dbReference type="SUPFAM" id="SSF54285">
    <property type="entry name" value="MoaD/ThiS"/>
    <property type="match status" value="1"/>
</dbReference>
<dbReference type="Pfam" id="PF02597">
    <property type="entry name" value="ThiS"/>
    <property type="match status" value="1"/>
</dbReference>
<dbReference type="InterPro" id="IPR012675">
    <property type="entry name" value="Beta-grasp_dom_sf"/>
</dbReference>
<accession>A0ABV8FID9</accession>
<dbReference type="PANTHER" id="PTHR38031">
    <property type="entry name" value="SULFUR CARRIER PROTEIN SLR0821-RELATED"/>
    <property type="match status" value="1"/>
</dbReference>
<dbReference type="EMBL" id="JBHSBH010000003">
    <property type="protein sequence ID" value="MFC3994737.1"/>
    <property type="molecule type" value="Genomic_DNA"/>
</dbReference>
<sequence length="102" mass="11133">MSVLVFIPETLRPECDGAARITVFPDEGPAAGGVQDVPLREVLDELTRLHPRLRGRLRDEKGALRRYVNVFVDDDECRAVDGLDTPVRPGAEVRVLPSVAGG</sequence>
<dbReference type="InterPro" id="IPR003749">
    <property type="entry name" value="ThiS/MoaD-like"/>
</dbReference>
<dbReference type="RefSeq" id="WP_378529587.1">
    <property type="nucleotide sequence ID" value="NZ_JBHSBH010000003.1"/>
</dbReference>
<evidence type="ECO:0000313" key="2">
    <source>
        <dbReference type="Proteomes" id="UP001595847"/>
    </source>
</evidence>
<dbReference type="PANTHER" id="PTHR38031:SF1">
    <property type="entry name" value="SULFUR CARRIER PROTEIN CYSO"/>
    <property type="match status" value="1"/>
</dbReference>
<comment type="caution">
    <text evidence="1">The sequence shown here is derived from an EMBL/GenBank/DDBJ whole genome shotgun (WGS) entry which is preliminary data.</text>
</comment>
<organism evidence="1 2">
    <name type="scientific">Nocardiopsis sediminis</name>
    <dbReference type="NCBI Taxonomy" id="1778267"/>
    <lineage>
        <taxon>Bacteria</taxon>
        <taxon>Bacillati</taxon>
        <taxon>Actinomycetota</taxon>
        <taxon>Actinomycetes</taxon>
        <taxon>Streptosporangiales</taxon>
        <taxon>Nocardiopsidaceae</taxon>
        <taxon>Nocardiopsis</taxon>
    </lineage>
</organism>
<dbReference type="Gene3D" id="3.10.20.30">
    <property type="match status" value="1"/>
</dbReference>
<dbReference type="InterPro" id="IPR016155">
    <property type="entry name" value="Mopterin_synth/thiamin_S_b"/>
</dbReference>
<reference evidence="2" key="1">
    <citation type="journal article" date="2019" name="Int. J. Syst. Evol. Microbiol.">
        <title>The Global Catalogue of Microorganisms (GCM) 10K type strain sequencing project: providing services to taxonomists for standard genome sequencing and annotation.</title>
        <authorList>
            <consortium name="The Broad Institute Genomics Platform"/>
            <consortium name="The Broad Institute Genome Sequencing Center for Infectious Disease"/>
            <person name="Wu L."/>
            <person name="Ma J."/>
        </authorList>
    </citation>
    <scope>NUCLEOTIDE SEQUENCE [LARGE SCALE GENOMIC DNA]</scope>
    <source>
        <strain evidence="2">TBRC 1826</strain>
    </source>
</reference>
<keyword evidence="2" id="KW-1185">Reference proteome</keyword>
<proteinExistence type="predicted"/>
<dbReference type="InterPro" id="IPR052045">
    <property type="entry name" value="Sulfur_Carrier/Prot_Modifier"/>
</dbReference>
<protein>
    <submittedName>
        <fullName evidence="1">MoaD/ThiS family protein</fullName>
    </submittedName>
</protein>
<dbReference type="Proteomes" id="UP001595847">
    <property type="component" value="Unassembled WGS sequence"/>
</dbReference>
<gene>
    <name evidence="1" type="ORF">ACFOVU_02345</name>
</gene>